<dbReference type="GO" id="GO:0004497">
    <property type="term" value="F:monooxygenase activity"/>
    <property type="evidence" value="ECO:0007669"/>
    <property type="project" value="UniProtKB-KW"/>
</dbReference>
<keyword evidence="3" id="KW-1185">Reference proteome</keyword>
<proteinExistence type="predicted"/>
<protein>
    <submittedName>
        <fullName evidence="2">Quinol monooxygenase</fullName>
        <ecNumber evidence="2">1.-.-.-</ecNumber>
    </submittedName>
</protein>
<organism evidence="2 3">
    <name type="scientific">Kineococcus gynurae</name>
    <dbReference type="NCBI Taxonomy" id="452979"/>
    <lineage>
        <taxon>Bacteria</taxon>
        <taxon>Bacillati</taxon>
        <taxon>Actinomycetota</taxon>
        <taxon>Actinomycetes</taxon>
        <taxon>Kineosporiales</taxon>
        <taxon>Kineosporiaceae</taxon>
        <taxon>Kineococcus</taxon>
    </lineage>
</organism>
<dbReference type="EMBL" id="JBHMDM010000007">
    <property type="protein sequence ID" value="MFB9378021.1"/>
    <property type="molecule type" value="Genomic_DNA"/>
</dbReference>
<keyword evidence="2" id="KW-0560">Oxidoreductase</keyword>
<gene>
    <name evidence="2" type="ORF">ACFFVI_13695</name>
</gene>
<dbReference type="Pfam" id="PF03992">
    <property type="entry name" value="ABM"/>
    <property type="match status" value="1"/>
</dbReference>
<comment type="caution">
    <text evidence="2">The sequence shown here is derived from an EMBL/GenBank/DDBJ whole genome shotgun (WGS) entry which is preliminary data.</text>
</comment>
<sequence length="97" mass="10943">MALIALLEFRLDPAALDVADEIIRETLRVTRAFDGCEDLQVLREAGDPTRVVVYERWESAEKDAAYRAFRASPEGASRLREVVAAPPTLTMYELFEV</sequence>
<dbReference type="EC" id="1.-.-.-" evidence="2"/>
<accession>A0ABV5LVA4</accession>
<dbReference type="Proteomes" id="UP001589748">
    <property type="component" value="Unassembled WGS sequence"/>
</dbReference>
<dbReference type="SUPFAM" id="SSF54909">
    <property type="entry name" value="Dimeric alpha+beta barrel"/>
    <property type="match status" value="1"/>
</dbReference>
<dbReference type="RefSeq" id="WP_380137531.1">
    <property type="nucleotide sequence ID" value="NZ_JBHLUI010000008.1"/>
</dbReference>
<feature type="domain" description="ABM" evidence="1">
    <location>
        <begin position="3"/>
        <end position="91"/>
    </location>
</feature>
<name>A0ABV5LVA4_9ACTN</name>
<evidence type="ECO:0000259" key="1">
    <source>
        <dbReference type="PROSITE" id="PS51725"/>
    </source>
</evidence>
<dbReference type="PROSITE" id="PS51725">
    <property type="entry name" value="ABM"/>
    <property type="match status" value="1"/>
</dbReference>
<dbReference type="Gene3D" id="3.30.70.100">
    <property type="match status" value="1"/>
</dbReference>
<reference evidence="2 3" key="1">
    <citation type="submission" date="2024-09" db="EMBL/GenBank/DDBJ databases">
        <authorList>
            <person name="Sun Q."/>
            <person name="Mori K."/>
        </authorList>
    </citation>
    <scope>NUCLEOTIDE SEQUENCE [LARGE SCALE GENOMIC DNA]</scope>
    <source>
        <strain evidence="2 3">TISTR 1856</strain>
    </source>
</reference>
<evidence type="ECO:0000313" key="2">
    <source>
        <dbReference type="EMBL" id="MFB9378021.1"/>
    </source>
</evidence>
<dbReference type="InterPro" id="IPR011008">
    <property type="entry name" value="Dimeric_a/b-barrel"/>
</dbReference>
<evidence type="ECO:0000313" key="3">
    <source>
        <dbReference type="Proteomes" id="UP001589748"/>
    </source>
</evidence>
<dbReference type="InterPro" id="IPR007138">
    <property type="entry name" value="ABM_dom"/>
</dbReference>
<keyword evidence="2" id="KW-0503">Monooxygenase</keyword>